<dbReference type="PROSITE" id="PS50023">
    <property type="entry name" value="LIM_DOMAIN_2"/>
    <property type="match status" value="2"/>
</dbReference>
<sequence length="486" mass="54781">MNLDRSSPSTITARVIAPRPFYRSQITPDPYDYSNNNQQYHPTQPLQRVYSSSHINGSSLSNSYLSDHEQSPPTISMYPRHHQQYRSANNNKRDLMLTKKKYLSSLALISVSSSQSPLITIASGGSTNRSQIRVSSSSLPKTNKSTLHEIHISRPDSPTISINRTGTNQPITFTSTPNGGMITNGNGSAFHISVGTPTNSVQHDIRGQTPPAKLFHQIDKRYTLNPTTNRFKPLIVYTTPKTNTFDRSSPIVNLPPASNSTSLSMRNGNIIKRDHYNVDQLTKFFIKNMNTTNEANVFGMCARCNDEIIGEENGLVAMDRMYHVPCFTCTMCGCRLRGMHFYSMENQPYCEPCYISSLEKCVVCALPITDRILRATGKPYHAQCFCCVVCQKSLDGIPFTVDATIQIHCIDCFHQKFAPRCYACHRPILPVSGEEETVRIVAFDRSYHFDCYRCENCKIQFTSEQGCYPIDDHIFCSQCNRTYSSL</sequence>
<dbReference type="PANTHER" id="PTHR24207:SF2">
    <property type="entry name" value="ZYX102 PROTEIN"/>
    <property type="match status" value="1"/>
</dbReference>
<organism evidence="7 9">
    <name type="scientific">Adineta steineri</name>
    <dbReference type="NCBI Taxonomy" id="433720"/>
    <lineage>
        <taxon>Eukaryota</taxon>
        <taxon>Metazoa</taxon>
        <taxon>Spiralia</taxon>
        <taxon>Gnathifera</taxon>
        <taxon>Rotifera</taxon>
        <taxon>Eurotatoria</taxon>
        <taxon>Bdelloidea</taxon>
        <taxon>Adinetida</taxon>
        <taxon>Adinetidae</taxon>
        <taxon>Adineta</taxon>
    </lineage>
</organism>
<keyword evidence="3 5" id="KW-0862">Zinc</keyword>
<dbReference type="FunFam" id="2.10.110.10:FF:000057">
    <property type="entry name" value="Zyxin"/>
    <property type="match status" value="1"/>
</dbReference>
<dbReference type="CDD" id="cd09350">
    <property type="entry name" value="LIM1_TRIP6"/>
    <property type="match status" value="1"/>
</dbReference>
<gene>
    <name evidence="8" type="ORF">OKA104_LOCUS3547</name>
    <name evidence="7" type="ORF">VCS650_LOCUS12473</name>
</gene>
<feature type="domain" description="LIM zinc-binding" evidence="6">
    <location>
        <begin position="299"/>
        <end position="360"/>
    </location>
</feature>
<dbReference type="EMBL" id="CAJOAY010000107">
    <property type="protein sequence ID" value="CAF3539992.1"/>
    <property type="molecule type" value="Genomic_DNA"/>
</dbReference>
<dbReference type="GO" id="GO:0098609">
    <property type="term" value="P:cell-cell adhesion"/>
    <property type="evidence" value="ECO:0007669"/>
    <property type="project" value="TreeGrafter"/>
</dbReference>
<evidence type="ECO:0000256" key="1">
    <source>
        <dbReference type="ARBA" id="ARBA00022723"/>
    </source>
</evidence>
<dbReference type="Pfam" id="PF00412">
    <property type="entry name" value="LIM"/>
    <property type="match status" value="3"/>
</dbReference>
<dbReference type="FunFam" id="2.10.110.10:FF:000047">
    <property type="entry name" value="lipoma-preferred partner isoform X1"/>
    <property type="match status" value="1"/>
</dbReference>
<dbReference type="Gene3D" id="2.10.110.10">
    <property type="entry name" value="Cysteine Rich Protein"/>
    <property type="match status" value="3"/>
</dbReference>
<evidence type="ECO:0000259" key="6">
    <source>
        <dbReference type="PROSITE" id="PS50023"/>
    </source>
</evidence>
<proteinExistence type="predicted"/>
<feature type="domain" description="LIM zinc-binding" evidence="6">
    <location>
        <begin position="419"/>
        <end position="486"/>
    </location>
</feature>
<dbReference type="SMART" id="SM00132">
    <property type="entry name" value="LIM"/>
    <property type="match status" value="3"/>
</dbReference>
<dbReference type="EMBL" id="CAJNON010000096">
    <property type="protein sequence ID" value="CAF0958593.1"/>
    <property type="molecule type" value="Genomic_DNA"/>
</dbReference>
<dbReference type="OrthoDB" id="25414at2759"/>
<evidence type="ECO:0000313" key="8">
    <source>
        <dbReference type="EMBL" id="CAF3539992.1"/>
    </source>
</evidence>
<accession>A0A814DPY6</accession>
<evidence type="ECO:0000256" key="3">
    <source>
        <dbReference type="ARBA" id="ARBA00022833"/>
    </source>
</evidence>
<dbReference type="Proteomes" id="UP000663891">
    <property type="component" value="Unassembled WGS sequence"/>
</dbReference>
<keyword evidence="4 5" id="KW-0440">LIM domain</keyword>
<dbReference type="GO" id="GO:0005925">
    <property type="term" value="C:focal adhesion"/>
    <property type="evidence" value="ECO:0007669"/>
    <property type="project" value="TreeGrafter"/>
</dbReference>
<dbReference type="PROSITE" id="PS00478">
    <property type="entry name" value="LIM_DOMAIN_1"/>
    <property type="match status" value="2"/>
</dbReference>
<evidence type="ECO:0000256" key="2">
    <source>
        <dbReference type="ARBA" id="ARBA00022737"/>
    </source>
</evidence>
<keyword evidence="1 5" id="KW-0479">Metal-binding</keyword>
<dbReference type="InterPro" id="IPR001781">
    <property type="entry name" value="Znf_LIM"/>
</dbReference>
<evidence type="ECO:0000313" key="7">
    <source>
        <dbReference type="EMBL" id="CAF0958593.1"/>
    </source>
</evidence>
<dbReference type="GO" id="GO:0046872">
    <property type="term" value="F:metal ion binding"/>
    <property type="evidence" value="ECO:0007669"/>
    <property type="project" value="UniProtKB-KW"/>
</dbReference>
<dbReference type="PANTHER" id="PTHR24207">
    <property type="entry name" value="ZYX102 PROTEIN"/>
    <property type="match status" value="1"/>
</dbReference>
<evidence type="ECO:0000256" key="4">
    <source>
        <dbReference type="ARBA" id="ARBA00023038"/>
    </source>
</evidence>
<reference evidence="7" key="1">
    <citation type="submission" date="2021-02" db="EMBL/GenBank/DDBJ databases">
        <authorList>
            <person name="Nowell W R."/>
        </authorList>
    </citation>
    <scope>NUCLEOTIDE SEQUENCE</scope>
</reference>
<dbReference type="GO" id="GO:0001725">
    <property type="term" value="C:stress fiber"/>
    <property type="evidence" value="ECO:0007669"/>
    <property type="project" value="TreeGrafter"/>
</dbReference>
<keyword evidence="2" id="KW-0677">Repeat</keyword>
<protein>
    <recommendedName>
        <fullName evidence="6">LIM zinc-binding domain-containing protein</fullName>
    </recommendedName>
</protein>
<dbReference type="AlphaFoldDB" id="A0A814DPY6"/>
<evidence type="ECO:0000313" key="9">
    <source>
        <dbReference type="Proteomes" id="UP000663891"/>
    </source>
</evidence>
<dbReference type="Proteomes" id="UP000663881">
    <property type="component" value="Unassembled WGS sequence"/>
</dbReference>
<comment type="caution">
    <text evidence="7">The sequence shown here is derived from an EMBL/GenBank/DDBJ whole genome shotgun (WGS) entry which is preliminary data.</text>
</comment>
<name>A0A814DPY6_9BILA</name>
<dbReference type="SUPFAM" id="SSF57716">
    <property type="entry name" value="Glucocorticoid receptor-like (DNA-binding domain)"/>
    <property type="match status" value="3"/>
</dbReference>
<evidence type="ECO:0000256" key="5">
    <source>
        <dbReference type="PROSITE-ProRule" id="PRU00125"/>
    </source>
</evidence>